<dbReference type="GeneID" id="28982171"/>
<gene>
    <name evidence="10" type="ORF">CC85DRAFT_279850</name>
</gene>
<evidence type="ECO:0000259" key="9">
    <source>
        <dbReference type="PROSITE" id="PS50157"/>
    </source>
</evidence>
<feature type="region of interest" description="Disordered" evidence="8">
    <location>
        <begin position="249"/>
        <end position="281"/>
    </location>
</feature>
<dbReference type="Gene3D" id="3.30.160.60">
    <property type="entry name" value="Classic Zinc Finger"/>
    <property type="match status" value="3"/>
</dbReference>
<evidence type="ECO:0000256" key="7">
    <source>
        <dbReference type="PROSITE-ProRule" id="PRU00042"/>
    </source>
</evidence>
<feature type="region of interest" description="Disordered" evidence="8">
    <location>
        <begin position="346"/>
        <end position="422"/>
    </location>
</feature>
<evidence type="ECO:0000313" key="10">
    <source>
        <dbReference type="EMBL" id="KLT39197.1"/>
    </source>
</evidence>
<dbReference type="OrthoDB" id="3437960at2759"/>
<feature type="compositionally biased region" description="Acidic residues" evidence="8">
    <location>
        <begin position="57"/>
        <end position="67"/>
    </location>
</feature>
<dbReference type="InterPro" id="IPR056436">
    <property type="entry name" value="Znf-C2H2_ZIC1-5/GLI1-3-like"/>
</dbReference>
<feature type="compositionally biased region" description="Basic residues" evidence="8">
    <location>
        <begin position="18"/>
        <end position="29"/>
    </location>
</feature>
<dbReference type="InterPro" id="IPR036236">
    <property type="entry name" value="Znf_C2H2_sf"/>
</dbReference>
<dbReference type="RefSeq" id="XP_018275688.1">
    <property type="nucleotide sequence ID" value="XM_018421568.1"/>
</dbReference>
<dbReference type="SMART" id="SM00355">
    <property type="entry name" value="ZnF_C2H2"/>
    <property type="match status" value="3"/>
</dbReference>
<accession>A0A0J0XDQ2</accession>
<keyword evidence="3" id="KW-0677">Repeat</keyword>
<dbReference type="STRING" id="879819.A0A0J0XDQ2"/>
<dbReference type="AlphaFoldDB" id="A0A0J0XDQ2"/>
<feature type="compositionally biased region" description="Acidic residues" evidence="8">
    <location>
        <begin position="76"/>
        <end position="86"/>
    </location>
</feature>
<evidence type="ECO:0000256" key="2">
    <source>
        <dbReference type="ARBA" id="ARBA00022723"/>
    </source>
</evidence>
<feature type="compositionally biased region" description="Basic and acidic residues" evidence="8">
    <location>
        <begin position="363"/>
        <end position="376"/>
    </location>
</feature>
<evidence type="ECO:0000256" key="1">
    <source>
        <dbReference type="ARBA" id="ARBA00004123"/>
    </source>
</evidence>
<dbReference type="PANTHER" id="PTHR45718:SF4">
    <property type="entry name" value="TRANSCRIPTIONAL ACTIVATOR CUBITUS INTERRUPTUS"/>
    <property type="match status" value="1"/>
</dbReference>
<keyword evidence="2" id="KW-0479">Metal-binding</keyword>
<keyword evidence="4 7" id="KW-0863">Zinc-finger</keyword>
<dbReference type="InterPro" id="IPR043359">
    <property type="entry name" value="GLI-like"/>
</dbReference>
<feature type="compositionally biased region" description="Acidic residues" evidence="8">
    <location>
        <begin position="411"/>
        <end position="422"/>
    </location>
</feature>
<dbReference type="PROSITE" id="PS00028">
    <property type="entry name" value="ZINC_FINGER_C2H2_1"/>
    <property type="match status" value="2"/>
</dbReference>
<dbReference type="GO" id="GO:0008270">
    <property type="term" value="F:zinc ion binding"/>
    <property type="evidence" value="ECO:0007669"/>
    <property type="project" value="UniProtKB-KW"/>
</dbReference>
<keyword evidence="6" id="KW-0539">Nucleus</keyword>
<evidence type="ECO:0000256" key="6">
    <source>
        <dbReference type="ARBA" id="ARBA00023242"/>
    </source>
</evidence>
<organism evidence="10 11">
    <name type="scientific">Cutaneotrichosporon oleaginosum</name>
    <dbReference type="NCBI Taxonomy" id="879819"/>
    <lineage>
        <taxon>Eukaryota</taxon>
        <taxon>Fungi</taxon>
        <taxon>Dikarya</taxon>
        <taxon>Basidiomycota</taxon>
        <taxon>Agaricomycotina</taxon>
        <taxon>Tremellomycetes</taxon>
        <taxon>Trichosporonales</taxon>
        <taxon>Trichosporonaceae</taxon>
        <taxon>Cutaneotrichosporon</taxon>
    </lineage>
</organism>
<sequence>MEDYDMESPHAGQDALRHPRHSKSQRAKNSHPSSPPQRSSSPRYAYSDVASERGDMDVDDEIDELLSDDARGGEDRGDDEEEDDGGEAGKADGQRNCLWEGCGEVLEDQAELVKHVQDAHIGTGRQPYACLWTTCSRVGQRQASRHALLTHMRSHTGEKPYACPEPGCGRTFTRSDAMNKHVKSIHAPGARPRRREEVVIDAEEPTNADRDLAKDDDLAEVIVRLRSRDRVHFKPANAEEEAAMRYMRETRPGGAPARNRRGRKNAVSDSDEFDEGAGKKYPNKRKVEGYLIDQGDNEVPMMSRSRWQAKYVMAKAKLMLVDEENKMRRDELAFWEAEEARTMALLGLSGPPRPVDVPNSAESEPRHSEPRAERQPAARRPPHSRRSRGNASPEPNRRASGHRGPKHEPVTLDDELYEAAMG</sequence>
<dbReference type="GO" id="GO:0000978">
    <property type="term" value="F:RNA polymerase II cis-regulatory region sequence-specific DNA binding"/>
    <property type="evidence" value="ECO:0007669"/>
    <property type="project" value="TreeGrafter"/>
</dbReference>
<dbReference type="GO" id="GO:0000981">
    <property type="term" value="F:DNA-binding transcription factor activity, RNA polymerase II-specific"/>
    <property type="evidence" value="ECO:0007669"/>
    <property type="project" value="TreeGrafter"/>
</dbReference>
<keyword evidence="5" id="KW-0862">Zinc</keyword>
<dbReference type="Proteomes" id="UP000053611">
    <property type="component" value="Unassembled WGS sequence"/>
</dbReference>
<evidence type="ECO:0000256" key="8">
    <source>
        <dbReference type="SAM" id="MobiDB-lite"/>
    </source>
</evidence>
<evidence type="ECO:0000256" key="3">
    <source>
        <dbReference type="ARBA" id="ARBA00022737"/>
    </source>
</evidence>
<dbReference type="Pfam" id="PF00096">
    <property type="entry name" value="zf-C2H2"/>
    <property type="match status" value="1"/>
</dbReference>
<keyword evidence="11" id="KW-1185">Reference proteome</keyword>
<reference evidence="10 11" key="1">
    <citation type="submission" date="2015-03" db="EMBL/GenBank/DDBJ databases">
        <title>Genomics and transcriptomics of the oil-accumulating basidiomycete yeast T. oleaginosus allow insights into substrate utilization and the diverse evolutionary trajectories of mating systems in fungi.</title>
        <authorList>
            <consortium name="DOE Joint Genome Institute"/>
            <person name="Kourist R."/>
            <person name="Kracht O."/>
            <person name="Bracharz F."/>
            <person name="Lipzen A."/>
            <person name="Nolan M."/>
            <person name="Ohm R."/>
            <person name="Grigoriev I."/>
            <person name="Sun S."/>
            <person name="Heitman J."/>
            <person name="Bruck T."/>
            <person name="Nowrousian M."/>
        </authorList>
    </citation>
    <scope>NUCLEOTIDE SEQUENCE [LARGE SCALE GENOMIC DNA]</scope>
    <source>
        <strain evidence="10 11">IBC0246</strain>
    </source>
</reference>
<comment type="subcellular location">
    <subcellularLocation>
        <location evidence="1">Nucleus</location>
    </subcellularLocation>
</comment>
<feature type="domain" description="C2H2-type" evidence="9">
    <location>
        <begin position="133"/>
        <end position="160"/>
    </location>
</feature>
<dbReference type="GO" id="GO:0005634">
    <property type="term" value="C:nucleus"/>
    <property type="evidence" value="ECO:0007669"/>
    <property type="project" value="UniProtKB-SubCell"/>
</dbReference>
<dbReference type="EMBL" id="KQ087267">
    <property type="protein sequence ID" value="KLT39197.1"/>
    <property type="molecule type" value="Genomic_DNA"/>
</dbReference>
<dbReference type="PANTHER" id="PTHR45718">
    <property type="entry name" value="TRANSCRIPTIONAL ACTIVATOR CUBITUS INTERRUPTUS"/>
    <property type="match status" value="1"/>
</dbReference>
<evidence type="ECO:0000256" key="4">
    <source>
        <dbReference type="ARBA" id="ARBA00022771"/>
    </source>
</evidence>
<dbReference type="SUPFAM" id="SSF57667">
    <property type="entry name" value="beta-beta-alpha zinc fingers"/>
    <property type="match status" value="2"/>
</dbReference>
<evidence type="ECO:0000256" key="5">
    <source>
        <dbReference type="ARBA" id="ARBA00022833"/>
    </source>
</evidence>
<protein>
    <recommendedName>
        <fullName evidence="9">C2H2-type domain-containing protein</fullName>
    </recommendedName>
</protein>
<feature type="region of interest" description="Disordered" evidence="8">
    <location>
        <begin position="1"/>
        <end position="94"/>
    </location>
</feature>
<dbReference type="FunFam" id="3.30.160.60:FF:002343">
    <property type="entry name" value="Zinc finger protein 33A"/>
    <property type="match status" value="1"/>
</dbReference>
<name>A0A0J0XDQ2_9TREE</name>
<evidence type="ECO:0000313" key="11">
    <source>
        <dbReference type="Proteomes" id="UP000053611"/>
    </source>
</evidence>
<dbReference type="Pfam" id="PF23561">
    <property type="entry name" value="zf-C2H2_15"/>
    <property type="match status" value="1"/>
</dbReference>
<proteinExistence type="predicted"/>
<feature type="domain" description="C2H2-type" evidence="9">
    <location>
        <begin position="161"/>
        <end position="187"/>
    </location>
</feature>
<dbReference type="InterPro" id="IPR013087">
    <property type="entry name" value="Znf_C2H2_type"/>
</dbReference>
<feature type="compositionally biased region" description="Low complexity" evidence="8">
    <location>
        <begin position="30"/>
        <end position="42"/>
    </location>
</feature>
<dbReference type="PROSITE" id="PS50157">
    <property type="entry name" value="ZINC_FINGER_C2H2_2"/>
    <property type="match status" value="2"/>
</dbReference>